<dbReference type="PROSITE" id="PS00935">
    <property type="entry name" value="GLYOXALASE_I_2"/>
    <property type="match status" value="1"/>
</dbReference>
<feature type="binding site" evidence="8">
    <location>
        <position position="145"/>
    </location>
    <ligand>
        <name>Zn(2+)</name>
        <dbReference type="ChEBI" id="CHEBI:29105"/>
        <note>ligand shared between dimeric partners</note>
    </ligand>
</feature>
<dbReference type="OrthoDB" id="16820at2759"/>
<dbReference type="PROSITE" id="PS00934">
    <property type="entry name" value="GLYOXALASE_I_1"/>
    <property type="match status" value="1"/>
</dbReference>
<dbReference type="PANTHER" id="PTHR10374">
    <property type="entry name" value="LACTOYLGLUTATHIONE LYASE GLYOXALASE I"/>
    <property type="match status" value="1"/>
</dbReference>
<protein>
    <recommendedName>
        <fullName evidence="3 9">Lactoylglutathione lyase</fullName>
        <ecNumber evidence="3 9">4.4.1.5</ecNumber>
    </recommendedName>
    <alternativeName>
        <fullName evidence="9">Glyoxalase I</fullName>
    </alternativeName>
</protein>
<dbReference type="Pfam" id="PF00903">
    <property type="entry name" value="Glyoxalase"/>
    <property type="match status" value="2"/>
</dbReference>
<reference evidence="11 12" key="2">
    <citation type="submission" date="2015-05" db="EMBL/GenBank/DDBJ databases">
        <authorList>
            <person name="Morales-Cruz A."/>
            <person name="Amrine K.C."/>
            <person name="Cantu D."/>
        </authorList>
    </citation>
    <scope>NUCLEOTIDE SEQUENCE [LARGE SCALE GENOMIC DNA]</scope>
    <source>
        <strain evidence="11">UCRPC4</strain>
    </source>
</reference>
<feature type="domain" description="VOC" evidence="10">
    <location>
        <begin position="10"/>
        <end position="149"/>
    </location>
</feature>
<dbReference type="GO" id="GO:0004462">
    <property type="term" value="F:lactoylglutathione lyase activity"/>
    <property type="evidence" value="ECO:0007669"/>
    <property type="project" value="UniProtKB-UniRule"/>
</dbReference>
<evidence type="ECO:0000313" key="12">
    <source>
        <dbReference type="Proteomes" id="UP000053317"/>
    </source>
</evidence>
<keyword evidence="5 8" id="KW-0862">Zinc</keyword>
<dbReference type="GO" id="GO:0046872">
    <property type="term" value="F:metal ion binding"/>
    <property type="evidence" value="ECO:0007669"/>
    <property type="project" value="UniProtKB-UniRule"/>
</dbReference>
<dbReference type="EMBL" id="LCWF01000027">
    <property type="protein sequence ID" value="KKY27241.1"/>
    <property type="molecule type" value="Genomic_DNA"/>
</dbReference>
<evidence type="ECO:0000256" key="3">
    <source>
        <dbReference type="ARBA" id="ARBA00012081"/>
    </source>
</evidence>
<evidence type="ECO:0000256" key="1">
    <source>
        <dbReference type="ARBA" id="ARBA00005008"/>
    </source>
</evidence>
<dbReference type="InterPro" id="IPR037523">
    <property type="entry name" value="VOC_core"/>
</dbReference>
<comment type="function">
    <text evidence="9">Catalyzes the conversion of hemimercaptal, formed from methylglyoxal and glutathione, to S-lactoylglutathione.</text>
</comment>
<evidence type="ECO:0000256" key="2">
    <source>
        <dbReference type="ARBA" id="ARBA00010363"/>
    </source>
</evidence>
<feature type="binding site" evidence="8">
    <location>
        <position position="100"/>
    </location>
    <ligand>
        <name>Zn(2+)</name>
        <dbReference type="ChEBI" id="CHEBI:29105"/>
        <note>ligand shared between dimeric partners</note>
    </ligand>
</feature>
<dbReference type="NCBIfam" id="TIGR00068">
    <property type="entry name" value="glyox_I"/>
    <property type="match status" value="2"/>
</dbReference>
<evidence type="ECO:0000256" key="7">
    <source>
        <dbReference type="PIRSR" id="PIRSR604361-1"/>
    </source>
</evidence>
<dbReference type="Proteomes" id="UP000053317">
    <property type="component" value="Unassembled WGS sequence"/>
</dbReference>
<dbReference type="InterPro" id="IPR018146">
    <property type="entry name" value="Glyoxalase_1_CS"/>
</dbReference>
<dbReference type="PROSITE" id="PS51819">
    <property type="entry name" value="VOC"/>
    <property type="match status" value="2"/>
</dbReference>
<evidence type="ECO:0000256" key="6">
    <source>
        <dbReference type="ARBA" id="ARBA00023239"/>
    </source>
</evidence>
<gene>
    <name evidence="11" type="ORF">UCRPC4_g01225</name>
</gene>
<comment type="cofactor">
    <cofactor evidence="8">
        <name>Zn(2+)</name>
        <dbReference type="ChEBI" id="CHEBI:29105"/>
    </cofactor>
    <text evidence="8">Binds 1 zinc ion per subunit. In the homodimer, two zinc ions are bound between subunits.</text>
</comment>
<organism evidence="11 12">
    <name type="scientific">Phaeomoniella chlamydospora</name>
    <name type="common">Phaeoacremonium chlamydosporum</name>
    <dbReference type="NCBI Taxonomy" id="158046"/>
    <lineage>
        <taxon>Eukaryota</taxon>
        <taxon>Fungi</taxon>
        <taxon>Dikarya</taxon>
        <taxon>Ascomycota</taxon>
        <taxon>Pezizomycotina</taxon>
        <taxon>Eurotiomycetes</taxon>
        <taxon>Chaetothyriomycetidae</taxon>
        <taxon>Phaeomoniellales</taxon>
        <taxon>Phaeomoniellaceae</taxon>
        <taxon>Phaeomoniella</taxon>
    </lineage>
</organism>
<comment type="caution">
    <text evidence="11">The sequence shown here is derived from an EMBL/GenBank/DDBJ whole genome shotgun (WGS) entry which is preliminary data.</text>
</comment>
<dbReference type="PANTHER" id="PTHR10374:SF19">
    <property type="entry name" value="LYASE (GLO1), PUTATIVE (AFU_ORTHOLOGUE AFUA_2G13550)-RELATED"/>
    <property type="match status" value="1"/>
</dbReference>
<evidence type="ECO:0000256" key="9">
    <source>
        <dbReference type="RuleBase" id="RU361179"/>
    </source>
</evidence>
<dbReference type="AlphaFoldDB" id="A0A0G2EYU1"/>
<keyword evidence="6 9" id="KW-0456">Lyase</keyword>
<dbReference type="InterPro" id="IPR004361">
    <property type="entry name" value="Glyoxalase_1"/>
</dbReference>
<evidence type="ECO:0000313" key="11">
    <source>
        <dbReference type="EMBL" id="KKY27241.1"/>
    </source>
</evidence>
<dbReference type="EC" id="4.4.1.5" evidence="3 9"/>
<evidence type="ECO:0000259" key="10">
    <source>
        <dbReference type="PROSITE" id="PS51819"/>
    </source>
</evidence>
<comment type="similarity">
    <text evidence="2 9">Belongs to the glyoxalase I family.</text>
</comment>
<sequence>MAPPDYSKWKMNHTMIRVKDPKRTIAFYNQLGLNVVAKLPQPTANFDLYFLGYDYHTSESAGKERSDREGLLELTHNYGTETDDNYKVSTGNDGPLGFGHIGIAVDNIQAAAKRLDGLGVQWHEKLEQGLPHRAFCLDPDGYQVELVSRDHKATVNETTTDVETYRFNHTAIRVKDPKVSLKWYEETLGMSLLRTVERDDLTLYFVGYPGAKGNPTQGPAGDTSNYLSDREGLVELIWIHGSENKEGKVYHNGNNEPQGFGHLCKLPSQQALMGTPGANTNPIGVAVDDLQAACDHFEETKVNWKKRLTDGRMKTIAFIMDPDDYWVEIIQNSTIKQPLGVQ</sequence>
<name>A0A0G2EYU1_PHACM</name>
<accession>A0A0G2EYU1</accession>
<proteinExistence type="inferred from homology"/>
<feature type="active site" description="Proton donor/acceptor" evidence="7">
    <location>
        <position position="145"/>
    </location>
</feature>
<evidence type="ECO:0000256" key="8">
    <source>
        <dbReference type="PIRSR" id="PIRSR604361-3"/>
    </source>
</evidence>
<keyword evidence="4 8" id="KW-0479">Metal-binding</keyword>
<feature type="domain" description="VOC" evidence="10">
    <location>
        <begin position="166"/>
        <end position="332"/>
    </location>
</feature>
<evidence type="ECO:0000256" key="4">
    <source>
        <dbReference type="ARBA" id="ARBA00022723"/>
    </source>
</evidence>
<evidence type="ECO:0000256" key="5">
    <source>
        <dbReference type="ARBA" id="ARBA00022833"/>
    </source>
</evidence>
<dbReference type="InterPro" id="IPR029068">
    <property type="entry name" value="Glyas_Bleomycin-R_OHBP_Dase"/>
</dbReference>
<keyword evidence="12" id="KW-1185">Reference proteome</keyword>
<reference evidence="11 12" key="1">
    <citation type="submission" date="2015-05" db="EMBL/GenBank/DDBJ databases">
        <title>Distinctive expansion of gene families associated with plant cell wall degradation and secondary metabolism in the genomes of grapevine trunk pathogens.</title>
        <authorList>
            <person name="Lawrence D.P."/>
            <person name="Travadon R."/>
            <person name="Rolshausen P.E."/>
            <person name="Baumgartner K."/>
        </authorList>
    </citation>
    <scope>NUCLEOTIDE SEQUENCE [LARGE SCALE GENOMIC DNA]</scope>
    <source>
        <strain evidence="11">UCRPC4</strain>
    </source>
</reference>
<comment type="catalytic activity">
    <reaction evidence="9">
        <text>(R)-S-lactoylglutathione = methylglyoxal + glutathione</text>
        <dbReference type="Rhea" id="RHEA:19069"/>
        <dbReference type="ChEBI" id="CHEBI:17158"/>
        <dbReference type="ChEBI" id="CHEBI:57474"/>
        <dbReference type="ChEBI" id="CHEBI:57925"/>
        <dbReference type="EC" id="4.4.1.5"/>
    </reaction>
</comment>
<dbReference type="CDD" id="cd07233">
    <property type="entry name" value="GlxI_Zn"/>
    <property type="match status" value="2"/>
</dbReference>
<comment type="pathway">
    <text evidence="1 9">Secondary metabolite metabolism; methylglyoxal degradation; (R)-lactate from methylglyoxal: step 1/2.</text>
</comment>
<dbReference type="Gene3D" id="3.10.180.10">
    <property type="entry name" value="2,3-Dihydroxybiphenyl 1,2-Dioxygenase, domain 1"/>
    <property type="match status" value="2"/>
</dbReference>
<feature type="binding site" evidence="8">
    <location>
        <position position="73"/>
    </location>
    <ligand>
        <name>Zn(2+)</name>
        <dbReference type="ChEBI" id="CHEBI:29105"/>
        <note>ligand shared between dimeric partners</note>
    </ligand>
</feature>
<dbReference type="InterPro" id="IPR004360">
    <property type="entry name" value="Glyas_Fos-R_dOase_dom"/>
</dbReference>
<dbReference type="SUPFAM" id="SSF54593">
    <property type="entry name" value="Glyoxalase/Bleomycin resistance protein/Dihydroxybiphenyl dioxygenase"/>
    <property type="match status" value="2"/>
</dbReference>